<evidence type="ECO:0000313" key="3">
    <source>
        <dbReference type="Proteomes" id="UP001204439"/>
    </source>
</evidence>
<comment type="caution">
    <text evidence="2">The sequence shown here is derived from an EMBL/GenBank/DDBJ whole genome shotgun (WGS) entry which is preliminary data.</text>
</comment>
<proteinExistence type="predicted"/>
<dbReference type="Proteomes" id="UP001204439">
    <property type="component" value="Unassembled WGS sequence"/>
</dbReference>
<reference evidence="2 3" key="1">
    <citation type="submission" date="2023-11" db="EMBL/GenBank/DDBJ databases">
        <title>First isolation, identification, and characterization of non-pathogenic Epilithonimonas ginsengisoli isolated from diseased farmed rainbow trout (Oncorhynchus mykiss) in Chile.</title>
        <authorList>
            <person name="Miranda C.D."/>
            <person name="Irgang R."/>
            <person name="Concha C."/>
            <person name="Rojas R."/>
            <person name="Avendano R."/>
        </authorList>
    </citation>
    <scope>NUCLEOTIDE SEQUENCE [LARGE SCALE GENOMIC DNA]</scope>
    <source>
        <strain evidence="2 3">FP99</strain>
    </source>
</reference>
<feature type="domain" description="Gp5/Type VI secretion system Vgr protein OB-fold" evidence="1">
    <location>
        <begin position="19"/>
        <end position="72"/>
    </location>
</feature>
<organism evidence="2 3">
    <name type="scientific">Epilithonimonas ginsengisoli</name>
    <dbReference type="NCBI Taxonomy" id="1245592"/>
    <lineage>
        <taxon>Bacteria</taxon>
        <taxon>Pseudomonadati</taxon>
        <taxon>Bacteroidota</taxon>
        <taxon>Flavobacteriia</taxon>
        <taxon>Flavobacteriales</taxon>
        <taxon>Weeksellaceae</taxon>
        <taxon>Chryseobacterium group</taxon>
        <taxon>Epilithonimonas</taxon>
    </lineage>
</organism>
<dbReference type="RefSeq" id="WP_063969495.1">
    <property type="nucleotide sequence ID" value="NZ_JAMXLT020000023.1"/>
</dbReference>
<protein>
    <submittedName>
        <fullName evidence="2">Phage baseplate assembly protein V</fullName>
    </submittedName>
</protein>
<evidence type="ECO:0000313" key="2">
    <source>
        <dbReference type="EMBL" id="MDW8549839.1"/>
    </source>
</evidence>
<accession>A0ABU4JJG6</accession>
<gene>
    <name evidence="2" type="ORF">NG800_013015</name>
</gene>
<dbReference type="SUPFAM" id="SSF69255">
    <property type="entry name" value="gp5 N-terminal domain-like"/>
    <property type="match status" value="1"/>
</dbReference>
<name>A0ABU4JJG6_9FLAO</name>
<dbReference type="SUPFAM" id="SSF69349">
    <property type="entry name" value="Phage fibre proteins"/>
    <property type="match status" value="1"/>
</dbReference>
<sequence length="209" mass="22957">MKIQFWYFSSGFLLWQLHDTTNFIRMMSPDAGSSEAVSENRGFVFIPEVGDQVMVGFVHNHPDRPFVMGGLYYVKIAGGGKEQNHLKSITTRSGCTIIINDTENQGSITVKDPSGNIWYMDGAGNIDVTAPKNMNFNVGENFNINVGKNMFTSVGENQSNTIGSNISTSSGNNIGISAGNDITETATGNRLEMSNNRTEMVDETIFKKF</sequence>
<dbReference type="Pfam" id="PF04717">
    <property type="entry name" value="Phage_base_V"/>
    <property type="match status" value="1"/>
</dbReference>
<dbReference type="InterPro" id="IPR037026">
    <property type="entry name" value="Vgr_OB-fold_dom_sf"/>
</dbReference>
<keyword evidence="3" id="KW-1185">Reference proteome</keyword>
<dbReference type="Gene3D" id="2.40.50.230">
    <property type="entry name" value="Gp5 N-terminal domain"/>
    <property type="match status" value="1"/>
</dbReference>
<dbReference type="EMBL" id="JAMXLT020000023">
    <property type="protein sequence ID" value="MDW8549839.1"/>
    <property type="molecule type" value="Genomic_DNA"/>
</dbReference>
<evidence type="ECO:0000259" key="1">
    <source>
        <dbReference type="Pfam" id="PF04717"/>
    </source>
</evidence>
<dbReference type="InterPro" id="IPR006531">
    <property type="entry name" value="Gp5/Vgr_OB"/>
</dbReference>